<dbReference type="Proteomes" id="UP000315295">
    <property type="component" value="Unassembled WGS sequence"/>
</dbReference>
<protein>
    <recommendedName>
        <fullName evidence="3">Reverse transcriptase domain-containing protein</fullName>
    </recommendedName>
</protein>
<dbReference type="AlphaFoldDB" id="A0A540MBF3"/>
<evidence type="ECO:0000313" key="2">
    <source>
        <dbReference type="Proteomes" id="UP000315295"/>
    </source>
</evidence>
<accession>A0A540MBF3</accession>
<sequence>MAKCIYDLDGPDDLPENPELVEFLCAEPDKPSPEVQDPLEVIDLGTEKDPRPIQISGLLETNDRAKIICLLQEFRDCFVWHYIEMPGLDSTLVEHRMPIKEGYKPVMQAPRRISKEIEEKVK</sequence>
<evidence type="ECO:0008006" key="3">
    <source>
        <dbReference type="Google" id="ProtNLM"/>
    </source>
</evidence>
<comment type="caution">
    <text evidence="1">The sequence shown here is derived from an EMBL/GenBank/DDBJ whole genome shotgun (WGS) entry which is preliminary data.</text>
</comment>
<dbReference type="EMBL" id="VIEB01000300">
    <property type="protein sequence ID" value="TQD96073.1"/>
    <property type="molecule type" value="Genomic_DNA"/>
</dbReference>
<organism evidence="1 2">
    <name type="scientific">Malus baccata</name>
    <name type="common">Siberian crab apple</name>
    <name type="synonym">Pyrus baccata</name>
    <dbReference type="NCBI Taxonomy" id="106549"/>
    <lineage>
        <taxon>Eukaryota</taxon>
        <taxon>Viridiplantae</taxon>
        <taxon>Streptophyta</taxon>
        <taxon>Embryophyta</taxon>
        <taxon>Tracheophyta</taxon>
        <taxon>Spermatophyta</taxon>
        <taxon>Magnoliopsida</taxon>
        <taxon>eudicotyledons</taxon>
        <taxon>Gunneridae</taxon>
        <taxon>Pentapetalae</taxon>
        <taxon>rosids</taxon>
        <taxon>fabids</taxon>
        <taxon>Rosales</taxon>
        <taxon>Rosaceae</taxon>
        <taxon>Amygdaloideae</taxon>
        <taxon>Maleae</taxon>
        <taxon>Malus</taxon>
    </lineage>
</organism>
<reference evidence="1 2" key="1">
    <citation type="journal article" date="2019" name="G3 (Bethesda)">
        <title>Sequencing of a Wild Apple (Malus baccata) Genome Unravels the Differences Between Cultivated and Wild Apple Species Regarding Disease Resistance and Cold Tolerance.</title>
        <authorList>
            <person name="Chen X."/>
        </authorList>
    </citation>
    <scope>NUCLEOTIDE SEQUENCE [LARGE SCALE GENOMIC DNA]</scope>
    <source>
        <strain evidence="2">cv. Shandingzi</strain>
        <tissue evidence="1">Leaves</tissue>
    </source>
</reference>
<keyword evidence="2" id="KW-1185">Reference proteome</keyword>
<gene>
    <name evidence="1" type="ORF">C1H46_018309</name>
</gene>
<name>A0A540MBF3_MALBA</name>
<evidence type="ECO:0000313" key="1">
    <source>
        <dbReference type="EMBL" id="TQD96073.1"/>
    </source>
</evidence>
<proteinExistence type="predicted"/>